<dbReference type="AlphaFoldDB" id="A0A3S4UWH2"/>
<feature type="compositionally biased region" description="Basic and acidic residues" evidence="1">
    <location>
        <begin position="17"/>
        <end position="32"/>
    </location>
</feature>
<keyword evidence="3" id="KW-1185">Reference proteome</keyword>
<proteinExistence type="predicted"/>
<evidence type="ECO:0000313" key="2">
    <source>
        <dbReference type="EMBL" id="VEH71468.1"/>
    </source>
</evidence>
<gene>
    <name evidence="2" type="ORF">NCTC12967_02790</name>
</gene>
<accession>A0A3S4UWH2</accession>
<dbReference type="Proteomes" id="UP000273044">
    <property type="component" value="Chromosome"/>
</dbReference>
<evidence type="ECO:0000313" key="3">
    <source>
        <dbReference type="Proteomes" id="UP000273044"/>
    </source>
</evidence>
<evidence type="ECO:0000256" key="1">
    <source>
        <dbReference type="SAM" id="MobiDB-lite"/>
    </source>
</evidence>
<dbReference type="EMBL" id="LR134406">
    <property type="protein sequence ID" value="VEH71468.1"/>
    <property type="molecule type" value="Genomic_DNA"/>
</dbReference>
<name>A0A3S4UWH2_9ACTN</name>
<sequence length="57" mass="6110">MSQDKGLTSSFPIGRYADTRARSGKASPEHLVNHLAPNPSSPSPVLLELLILTVIII</sequence>
<feature type="region of interest" description="Disordered" evidence="1">
    <location>
        <begin position="1"/>
        <end position="41"/>
    </location>
</feature>
<reference evidence="2 3" key="1">
    <citation type="submission" date="2018-12" db="EMBL/GenBank/DDBJ databases">
        <authorList>
            <consortium name="Pathogen Informatics"/>
        </authorList>
    </citation>
    <scope>NUCLEOTIDE SEQUENCE [LARGE SCALE GENOMIC DNA]</scope>
    <source>
        <strain evidence="2 3">NCTC12967</strain>
    </source>
</reference>
<feature type="compositionally biased region" description="Polar residues" evidence="1">
    <location>
        <begin position="1"/>
        <end position="11"/>
    </location>
</feature>
<organism evidence="2 3">
    <name type="scientific">Arachnia propionica</name>
    <dbReference type="NCBI Taxonomy" id="1750"/>
    <lineage>
        <taxon>Bacteria</taxon>
        <taxon>Bacillati</taxon>
        <taxon>Actinomycetota</taxon>
        <taxon>Actinomycetes</taxon>
        <taxon>Propionibacteriales</taxon>
        <taxon>Propionibacteriaceae</taxon>
        <taxon>Arachnia</taxon>
    </lineage>
</organism>
<protein>
    <submittedName>
        <fullName evidence="2">Uncharacterized protein</fullName>
    </submittedName>
</protein>